<evidence type="ECO:0000313" key="3">
    <source>
        <dbReference type="Proteomes" id="UP000835052"/>
    </source>
</evidence>
<protein>
    <submittedName>
        <fullName evidence="2">Uncharacterized protein</fullName>
    </submittedName>
</protein>
<feature type="region of interest" description="Disordered" evidence="1">
    <location>
        <begin position="73"/>
        <end position="92"/>
    </location>
</feature>
<keyword evidence="3" id="KW-1185">Reference proteome</keyword>
<reference evidence="2" key="1">
    <citation type="submission" date="2020-10" db="EMBL/GenBank/DDBJ databases">
        <authorList>
            <person name="Kikuchi T."/>
        </authorList>
    </citation>
    <scope>NUCLEOTIDE SEQUENCE</scope>
    <source>
        <strain evidence="2">NKZ352</strain>
    </source>
</reference>
<dbReference type="Proteomes" id="UP000835052">
    <property type="component" value="Unassembled WGS sequence"/>
</dbReference>
<accession>A0A8S1HZ27</accession>
<feature type="compositionally biased region" description="Polar residues" evidence="1">
    <location>
        <begin position="82"/>
        <end position="92"/>
    </location>
</feature>
<dbReference type="PANTHER" id="PTHR37432:SF1">
    <property type="entry name" value="HAT C-TERMINAL DIMERISATION DOMAIN-CONTAINING PROTEIN-RELATED"/>
    <property type="match status" value="1"/>
</dbReference>
<dbReference type="EMBL" id="CAJGYM010000250">
    <property type="protein sequence ID" value="CAD6200193.1"/>
    <property type="molecule type" value="Genomic_DNA"/>
</dbReference>
<gene>
    <name evidence="2" type="ORF">CAUJ_LOCUS16090</name>
</gene>
<dbReference type="PANTHER" id="PTHR37432">
    <property type="entry name" value="PROTEIN CBG21304"/>
    <property type="match status" value="1"/>
</dbReference>
<evidence type="ECO:0000313" key="2">
    <source>
        <dbReference type="EMBL" id="CAD6200193.1"/>
    </source>
</evidence>
<sequence>MNMDAAEEIKFVVQPEYTKTQVMGYIAAGNFQSKQSESNDLMHVQCCRCNKLLSTKTRGGQLKRHVMITCPSRKIRPYPRPGSSTPPTFVSVQSVTPPQRIDYSMMRQAIFQYIIVSGTPFEHANSDVFRKLILNTGRACGVALDERDLPTAESMAQDIRKTIAAMSISDSP</sequence>
<organism evidence="2 3">
    <name type="scientific">Caenorhabditis auriculariae</name>
    <dbReference type="NCBI Taxonomy" id="2777116"/>
    <lineage>
        <taxon>Eukaryota</taxon>
        <taxon>Metazoa</taxon>
        <taxon>Ecdysozoa</taxon>
        <taxon>Nematoda</taxon>
        <taxon>Chromadorea</taxon>
        <taxon>Rhabditida</taxon>
        <taxon>Rhabditina</taxon>
        <taxon>Rhabditomorpha</taxon>
        <taxon>Rhabditoidea</taxon>
        <taxon>Rhabditidae</taxon>
        <taxon>Peloderinae</taxon>
        <taxon>Caenorhabditis</taxon>
    </lineage>
</organism>
<dbReference type="AlphaFoldDB" id="A0A8S1HZ27"/>
<evidence type="ECO:0000256" key="1">
    <source>
        <dbReference type="SAM" id="MobiDB-lite"/>
    </source>
</evidence>
<comment type="caution">
    <text evidence="2">The sequence shown here is derived from an EMBL/GenBank/DDBJ whole genome shotgun (WGS) entry which is preliminary data.</text>
</comment>
<name>A0A8S1HZ27_9PELO</name>
<proteinExistence type="predicted"/>